<feature type="transmembrane region" description="Helical" evidence="1">
    <location>
        <begin position="38"/>
        <end position="55"/>
    </location>
</feature>
<keyword evidence="1" id="KW-1133">Transmembrane helix</keyword>
<dbReference type="Gene3D" id="3.40.50.620">
    <property type="entry name" value="HUPs"/>
    <property type="match status" value="1"/>
</dbReference>
<dbReference type="PANTHER" id="PTHR30336:SF4">
    <property type="entry name" value="ENVELOPE BIOGENESIS FACTOR ELYC"/>
    <property type="match status" value="1"/>
</dbReference>
<organism evidence="3 4">
    <name type="scientific">Mucilaginibacter lappiensis</name>
    <dbReference type="NCBI Taxonomy" id="354630"/>
    <lineage>
        <taxon>Bacteria</taxon>
        <taxon>Pseudomonadati</taxon>
        <taxon>Bacteroidota</taxon>
        <taxon>Sphingobacteriia</taxon>
        <taxon>Sphingobacteriales</taxon>
        <taxon>Sphingobacteriaceae</taxon>
        <taxon>Mucilaginibacter</taxon>
    </lineage>
</organism>
<feature type="domain" description="DUF218" evidence="2">
    <location>
        <begin position="77"/>
        <end position="241"/>
    </location>
</feature>
<reference evidence="3 4" key="1">
    <citation type="submission" date="2020-08" db="EMBL/GenBank/DDBJ databases">
        <title>Genomic Encyclopedia of Type Strains, Phase IV (KMG-V): Genome sequencing to study the core and pangenomes of soil and plant-associated prokaryotes.</title>
        <authorList>
            <person name="Whitman W."/>
        </authorList>
    </citation>
    <scope>NUCLEOTIDE SEQUENCE [LARGE SCALE GENOMIC DNA]</scope>
    <source>
        <strain evidence="3 4">MP601</strain>
    </source>
</reference>
<evidence type="ECO:0000313" key="4">
    <source>
        <dbReference type="Proteomes" id="UP000548326"/>
    </source>
</evidence>
<sequence length="251" mass="27874">MFFILSKILAFLLFPLSYVFVLLLVAAFAKNAKRKRKYLLWGIGVLYFFSNSFLINRLAHAWDIAPVELGKDKTYSAAIVLGGFASDDSEGRGMFGPSADRFIQGVLLQKTGRVKYILISGGNGNLNPSAFREGAWARYQLKAAQVPDSCILIEDQSRNTLENASLTKSLLQKHGQRGPYLLVTSAFHMRRSVRIFKKMGVDVIPYPCNYIAGTGDFSLSEFVPSADSLNKWSFYIKEIIGLAVNYISGCG</sequence>
<dbReference type="InterPro" id="IPR014729">
    <property type="entry name" value="Rossmann-like_a/b/a_fold"/>
</dbReference>
<name>A0A841JDT4_9SPHI</name>
<dbReference type="GO" id="GO:0000270">
    <property type="term" value="P:peptidoglycan metabolic process"/>
    <property type="evidence" value="ECO:0007669"/>
    <property type="project" value="TreeGrafter"/>
</dbReference>
<dbReference type="InterPro" id="IPR051599">
    <property type="entry name" value="Cell_Envelope_Assoc"/>
</dbReference>
<proteinExistence type="predicted"/>
<dbReference type="GO" id="GO:0005886">
    <property type="term" value="C:plasma membrane"/>
    <property type="evidence" value="ECO:0007669"/>
    <property type="project" value="TreeGrafter"/>
</dbReference>
<evidence type="ECO:0000259" key="2">
    <source>
        <dbReference type="Pfam" id="PF02698"/>
    </source>
</evidence>
<accession>A0A841JDT4</accession>
<evidence type="ECO:0000313" key="3">
    <source>
        <dbReference type="EMBL" id="MBB6128980.1"/>
    </source>
</evidence>
<dbReference type="Proteomes" id="UP000548326">
    <property type="component" value="Unassembled WGS sequence"/>
</dbReference>
<dbReference type="EMBL" id="JACHCA010000007">
    <property type="protein sequence ID" value="MBB6128980.1"/>
    <property type="molecule type" value="Genomic_DNA"/>
</dbReference>
<comment type="caution">
    <text evidence="3">The sequence shown here is derived from an EMBL/GenBank/DDBJ whole genome shotgun (WGS) entry which is preliminary data.</text>
</comment>
<protein>
    <submittedName>
        <fullName evidence="3">Uncharacterized SAM-binding protein YcdF (DUF218 family)</fullName>
    </submittedName>
</protein>
<dbReference type="CDD" id="cd06259">
    <property type="entry name" value="YdcF-like"/>
    <property type="match status" value="1"/>
</dbReference>
<evidence type="ECO:0000256" key="1">
    <source>
        <dbReference type="SAM" id="Phobius"/>
    </source>
</evidence>
<feature type="transmembrane region" description="Helical" evidence="1">
    <location>
        <begin position="6"/>
        <end position="26"/>
    </location>
</feature>
<keyword evidence="1" id="KW-0472">Membrane</keyword>
<dbReference type="RefSeq" id="WP_183588250.1">
    <property type="nucleotide sequence ID" value="NZ_JACHCA010000007.1"/>
</dbReference>
<dbReference type="InterPro" id="IPR003848">
    <property type="entry name" value="DUF218"/>
</dbReference>
<gene>
    <name evidence="3" type="ORF">HDF22_003103</name>
</gene>
<dbReference type="GO" id="GO:0043164">
    <property type="term" value="P:Gram-negative-bacterium-type cell wall biogenesis"/>
    <property type="evidence" value="ECO:0007669"/>
    <property type="project" value="TreeGrafter"/>
</dbReference>
<dbReference type="PANTHER" id="PTHR30336">
    <property type="entry name" value="INNER MEMBRANE PROTEIN, PROBABLE PERMEASE"/>
    <property type="match status" value="1"/>
</dbReference>
<dbReference type="AlphaFoldDB" id="A0A841JDT4"/>
<keyword evidence="1" id="KW-0812">Transmembrane</keyword>
<dbReference type="Pfam" id="PF02698">
    <property type="entry name" value="DUF218"/>
    <property type="match status" value="1"/>
</dbReference>